<evidence type="ECO:0000256" key="3">
    <source>
        <dbReference type="ARBA" id="ARBA00022723"/>
    </source>
</evidence>
<comment type="similarity">
    <text evidence="6">Belongs to the PINc/VapC protein family.</text>
</comment>
<evidence type="ECO:0000259" key="7">
    <source>
        <dbReference type="Pfam" id="PF01850"/>
    </source>
</evidence>
<keyword evidence="4 6" id="KW-0378">Hydrolase</keyword>
<evidence type="ECO:0000313" key="8">
    <source>
        <dbReference type="EMBL" id="UGS38510.1"/>
    </source>
</evidence>
<dbReference type="GO" id="GO:0000287">
    <property type="term" value="F:magnesium ion binding"/>
    <property type="evidence" value="ECO:0007669"/>
    <property type="project" value="UniProtKB-UniRule"/>
</dbReference>
<evidence type="ECO:0000256" key="4">
    <source>
        <dbReference type="ARBA" id="ARBA00022801"/>
    </source>
</evidence>
<dbReference type="EMBL" id="CP087164">
    <property type="protein sequence ID" value="UGS38510.1"/>
    <property type="molecule type" value="Genomic_DNA"/>
</dbReference>
<dbReference type="Pfam" id="PF01850">
    <property type="entry name" value="PIN"/>
    <property type="match status" value="1"/>
</dbReference>
<dbReference type="GO" id="GO:0004519">
    <property type="term" value="F:endonuclease activity"/>
    <property type="evidence" value="ECO:0007669"/>
    <property type="project" value="UniProtKB-KW"/>
</dbReference>
<protein>
    <recommendedName>
        <fullName evidence="6">Ribonuclease VapC</fullName>
        <shortName evidence="6">RNase VapC</shortName>
        <ecNumber evidence="6">3.1.-.-</ecNumber>
    </recommendedName>
    <alternativeName>
        <fullName evidence="6">Toxin VapC</fullName>
    </alternativeName>
</protein>
<keyword evidence="8" id="KW-0255">Endonuclease</keyword>
<dbReference type="GO" id="GO:0004540">
    <property type="term" value="F:RNA nuclease activity"/>
    <property type="evidence" value="ECO:0007669"/>
    <property type="project" value="InterPro"/>
</dbReference>
<dbReference type="InterPro" id="IPR022907">
    <property type="entry name" value="VapC_family"/>
</dbReference>
<dbReference type="InterPro" id="IPR051619">
    <property type="entry name" value="TypeII_TA_RNase_PINc/VapC"/>
</dbReference>
<keyword evidence="5 6" id="KW-0460">Magnesium</keyword>
<gene>
    <name evidence="6 8" type="primary">vapC</name>
    <name evidence="8" type="ORF">DSM104329_04939</name>
</gene>
<dbReference type="SUPFAM" id="SSF88723">
    <property type="entry name" value="PIN domain-like"/>
    <property type="match status" value="1"/>
</dbReference>
<proteinExistence type="inferred from homology"/>
<dbReference type="PANTHER" id="PTHR35901:SF1">
    <property type="entry name" value="EXONUCLEASE VAPC9"/>
    <property type="match status" value="1"/>
</dbReference>
<comment type="cofactor">
    <cofactor evidence="6">
        <name>Mg(2+)</name>
        <dbReference type="ChEBI" id="CHEBI:18420"/>
    </cofactor>
</comment>
<dbReference type="HAMAP" id="MF_00265">
    <property type="entry name" value="VapC_Nob1"/>
    <property type="match status" value="1"/>
</dbReference>
<dbReference type="PANTHER" id="PTHR35901">
    <property type="entry name" value="RIBONUCLEASE VAPC3"/>
    <property type="match status" value="1"/>
</dbReference>
<dbReference type="InterPro" id="IPR029060">
    <property type="entry name" value="PIN-like_dom_sf"/>
</dbReference>
<evidence type="ECO:0000256" key="6">
    <source>
        <dbReference type="HAMAP-Rule" id="MF_00265"/>
    </source>
</evidence>
<name>A0A9E6Y1Q6_9ACTN</name>
<feature type="domain" description="PIN" evidence="7">
    <location>
        <begin position="4"/>
        <end position="117"/>
    </location>
</feature>
<evidence type="ECO:0000256" key="5">
    <source>
        <dbReference type="ARBA" id="ARBA00022842"/>
    </source>
</evidence>
<dbReference type="Gene3D" id="3.40.50.1010">
    <property type="entry name" value="5'-nuclease"/>
    <property type="match status" value="1"/>
</dbReference>
<sequence>MRLVVDASVAVAATATRLGFERLRAFELVAPALLWIESVSVLHALLWRGELGREQASAMRDRLSVAPVQRLEPDGLSDAAWAVADDMGWAKTYDANYVALAHMLGCRLVTLDARLRRGTSRLGFVVGPTEL</sequence>
<keyword evidence="6" id="KW-0800">Toxin</keyword>
<dbReference type="GO" id="GO:0016787">
    <property type="term" value="F:hydrolase activity"/>
    <property type="evidence" value="ECO:0007669"/>
    <property type="project" value="UniProtKB-KW"/>
</dbReference>
<dbReference type="GO" id="GO:0090729">
    <property type="term" value="F:toxin activity"/>
    <property type="evidence" value="ECO:0007669"/>
    <property type="project" value="UniProtKB-KW"/>
</dbReference>
<dbReference type="CDD" id="cd09873">
    <property type="entry name" value="PIN_Pae0151-like"/>
    <property type="match status" value="1"/>
</dbReference>
<accession>A0A9E6Y1Q6</accession>
<dbReference type="Proteomes" id="UP001162834">
    <property type="component" value="Chromosome"/>
</dbReference>
<dbReference type="InterPro" id="IPR044153">
    <property type="entry name" value="PIN_Pae0151-like"/>
</dbReference>
<keyword evidence="1 6" id="KW-1277">Toxin-antitoxin system</keyword>
<feature type="binding site" evidence="6">
    <location>
        <position position="6"/>
    </location>
    <ligand>
        <name>Mg(2+)</name>
        <dbReference type="ChEBI" id="CHEBI:18420"/>
    </ligand>
</feature>
<evidence type="ECO:0000313" key="9">
    <source>
        <dbReference type="Proteomes" id="UP001162834"/>
    </source>
</evidence>
<evidence type="ECO:0000256" key="1">
    <source>
        <dbReference type="ARBA" id="ARBA00022649"/>
    </source>
</evidence>
<feature type="binding site" evidence="6">
    <location>
        <position position="94"/>
    </location>
    <ligand>
        <name>Mg(2+)</name>
        <dbReference type="ChEBI" id="CHEBI:18420"/>
    </ligand>
</feature>
<dbReference type="InterPro" id="IPR002716">
    <property type="entry name" value="PIN_dom"/>
</dbReference>
<comment type="function">
    <text evidence="6">Toxic component of a toxin-antitoxin (TA) system. An RNase.</text>
</comment>
<dbReference type="KEGG" id="sbae:DSM104329_04939"/>
<keyword evidence="9" id="KW-1185">Reference proteome</keyword>
<organism evidence="8 9">
    <name type="scientific">Capillimicrobium parvum</name>
    <dbReference type="NCBI Taxonomy" id="2884022"/>
    <lineage>
        <taxon>Bacteria</taxon>
        <taxon>Bacillati</taxon>
        <taxon>Actinomycetota</taxon>
        <taxon>Thermoleophilia</taxon>
        <taxon>Solirubrobacterales</taxon>
        <taxon>Capillimicrobiaceae</taxon>
        <taxon>Capillimicrobium</taxon>
    </lineage>
</organism>
<evidence type="ECO:0000256" key="2">
    <source>
        <dbReference type="ARBA" id="ARBA00022722"/>
    </source>
</evidence>
<dbReference type="EC" id="3.1.-.-" evidence="6"/>
<reference evidence="8" key="1">
    <citation type="journal article" date="2022" name="Int. J. Syst. Evol. Microbiol.">
        <title>Pseudomonas aegrilactucae sp. nov. and Pseudomonas morbosilactucae sp. nov., pathogens causing bacterial rot of lettuce in Japan.</title>
        <authorList>
            <person name="Sawada H."/>
            <person name="Fujikawa T."/>
            <person name="Satou M."/>
        </authorList>
    </citation>
    <scope>NUCLEOTIDE SEQUENCE</scope>
    <source>
        <strain evidence="8">0166_1</strain>
    </source>
</reference>
<dbReference type="RefSeq" id="WP_259312532.1">
    <property type="nucleotide sequence ID" value="NZ_CP087164.1"/>
</dbReference>
<dbReference type="AlphaFoldDB" id="A0A9E6Y1Q6"/>
<keyword evidence="3 6" id="KW-0479">Metal-binding</keyword>
<keyword evidence="2 6" id="KW-0540">Nuclease</keyword>